<dbReference type="AlphaFoldDB" id="A0A8J3MTY0"/>
<keyword evidence="3" id="KW-1185">Reference proteome</keyword>
<comment type="caution">
    <text evidence="2">The sequence shown here is derived from an EMBL/GenBank/DDBJ whole genome shotgun (WGS) entry which is preliminary data.</text>
</comment>
<dbReference type="RefSeq" id="WP_268886703.1">
    <property type="nucleotide sequence ID" value="NZ_BNJF01000004.1"/>
</dbReference>
<dbReference type="Proteomes" id="UP000612362">
    <property type="component" value="Unassembled WGS sequence"/>
</dbReference>
<proteinExistence type="predicted"/>
<accession>A0A8J3MTY0</accession>
<gene>
    <name evidence="2" type="ORF">KSX_68350</name>
</gene>
<name>A0A8J3MTY0_9CHLR</name>
<evidence type="ECO:0000313" key="3">
    <source>
        <dbReference type="Proteomes" id="UP000612362"/>
    </source>
</evidence>
<evidence type="ECO:0000313" key="2">
    <source>
        <dbReference type="EMBL" id="GHO48672.1"/>
    </source>
</evidence>
<protein>
    <submittedName>
        <fullName evidence="2">Uncharacterized protein</fullName>
    </submittedName>
</protein>
<reference evidence="2" key="1">
    <citation type="submission" date="2020-10" db="EMBL/GenBank/DDBJ databases">
        <title>Taxonomic study of unclassified bacteria belonging to the class Ktedonobacteria.</title>
        <authorList>
            <person name="Yabe S."/>
            <person name="Wang C.M."/>
            <person name="Zheng Y."/>
            <person name="Sakai Y."/>
            <person name="Cavaletti L."/>
            <person name="Monciardini P."/>
            <person name="Donadio S."/>
        </authorList>
    </citation>
    <scope>NUCLEOTIDE SEQUENCE</scope>
    <source>
        <strain evidence="2">SOSP1-1</strain>
    </source>
</reference>
<evidence type="ECO:0000256" key="1">
    <source>
        <dbReference type="SAM" id="MobiDB-lite"/>
    </source>
</evidence>
<organism evidence="2 3">
    <name type="scientific">Ktedonospora formicarum</name>
    <dbReference type="NCBI Taxonomy" id="2778364"/>
    <lineage>
        <taxon>Bacteria</taxon>
        <taxon>Bacillati</taxon>
        <taxon>Chloroflexota</taxon>
        <taxon>Ktedonobacteria</taxon>
        <taxon>Ktedonobacterales</taxon>
        <taxon>Ktedonobacteraceae</taxon>
        <taxon>Ktedonospora</taxon>
    </lineage>
</organism>
<feature type="region of interest" description="Disordered" evidence="1">
    <location>
        <begin position="24"/>
        <end position="44"/>
    </location>
</feature>
<dbReference type="EMBL" id="BNJF01000004">
    <property type="protein sequence ID" value="GHO48672.1"/>
    <property type="molecule type" value="Genomic_DNA"/>
</dbReference>
<sequence>MLVYIVSGSLFVGSFQTRKHVSEGLEHDKQSVQHARQDLEAEVQ</sequence>